<dbReference type="KEGG" id="salq:SYNTR_0690"/>
<dbReference type="RefSeq" id="WP_156203198.1">
    <property type="nucleotide sequence ID" value="NZ_CP046457.1"/>
</dbReference>
<feature type="transmembrane region" description="Helical" evidence="1">
    <location>
        <begin position="30"/>
        <end position="48"/>
    </location>
</feature>
<dbReference type="AlphaFoldDB" id="A0A6I6DFX4"/>
<organism evidence="2 3">
    <name type="scientific">Candidatus Syntrophocurvum alkaliphilum</name>
    <dbReference type="NCBI Taxonomy" id="2293317"/>
    <lineage>
        <taxon>Bacteria</taxon>
        <taxon>Bacillati</taxon>
        <taxon>Bacillota</taxon>
        <taxon>Clostridia</taxon>
        <taxon>Eubacteriales</taxon>
        <taxon>Syntrophomonadaceae</taxon>
        <taxon>Candidatus Syntrophocurvum</taxon>
    </lineage>
</organism>
<dbReference type="Pfam" id="PF10710">
    <property type="entry name" value="DUF2512"/>
    <property type="match status" value="1"/>
</dbReference>
<dbReference type="Proteomes" id="UP000426444">
    <property type="component" value="Chromosome"/>
</dbReference>
<protein>
    <recommendedName>
        <fullName evidence="4">DUF2512 family protein</fullName>
    </recommendedName>
</protein>
<reference evidence="3" key="1">
    <citation type="journal article" date="2019" name="Microbiology">
        <title>Complete Genome Sequence of an Uncultured Bacterium of the Candidate Phylum Bipolaricaulota.</title>
        <authorList>
            <person name="Kadnikov V.V."/>
            <person name="Mardanov A.V."/>
            <person name="Beletsky A.V."/>
            <person name="Frank Y.A."/>
            <person name="Karnachuk O.V."/>
            <person name="Ravin N.V."/>
        </authorList>
    </citation>
    <scope>NUCLEOTIDE SEQUENCE [LARGE SCALE GENOMIC DNA]</scope>
</reference>
<evidence type="ECO:0000313" key="2">
    <source>
        <dbReference type="EMBL" id="QGT99283.1"/>
    </source>
</evidence>
<keyword evidence="1" id="KW-1133">Transmembrane helix</keyword>
<keyword evidence="1" id="KW-0472">Membrane</keyword>
<gene>
    <name evidence="2" type="ORF">SYNTR_0690</name>
</gene>
<dbReference type="OrthoDB" id="2111682at2"/>
<feature type="transmembrane region" description="Helical" evidence="1">
    <location>
        <begin position="7"/>
        <end position="24"/>
    </location>
</feature>
<dbReference type="EMBL" id="CP046457">
    <property type="protein sequence ID" value="QGT99283.1"/>
    <property type="molecule type" value="Genomic_DNA"/>
</dbReference>
<keyword evidence="1" id="KW-0812">Transmembrane</keyword>
<evidence type="ECO:0000313" key="3">
    <source>
        <dbReference type="Proteomes" id="UP000426444"/>
    </source>
</evidence>
<sequence>MNKTAAALLVKFAITFIAALIALSLIIPNWWWAVLVIAIIGTAANYFLGDLIILPTYGNVLASIGDGILAALIAWVVALVWPVVEITIIAAIVYAVIIAVAEYFFHMYLESSEEVQP</sequence>
<evidence type="ECO:0000256" key="1">
    <source>
        <dbReference type="SAM" id="Phobius"/>
    </source>
</evidence>
<feature type="transmembrane region" description="Helical" evidence="1">
    <location>
        <begin position="60"/>
        <end position="80"/>
    </location>
</feature>
<accession>A0A6I6DFX4</accession>
<keyword evidence="3" id="KW-1185">Reference proteome</keyword>
<name>A0A6I6DFX4_9FIRM</name>
<proteinExistence type="predicted"/>
<feature type="transmembrane region" description="Helical" evidence="1">
    <location>
        <begin position="86"/>
        <end position="105"/>
    </location>
</feature>
<dbReference type="InterPro" id="IPR019649">
    <property type="entry name" value="DUF2512"/>
</dbReference>
<evidence type="ECO:0008006" key="4">
    <source>
        <dbReference type="Google" id="ProtNLM"/>
    </source>
</evidence>